<name>A0A8G2FEV0_ACIRU</name>
<accession>A0A8G2FEV0</accession>
<evidence type="ECO:0000256" key="4">
    <source>
        <dbReference type="ARBA" id="ARBA00022475"/>
    </source>
</evidence>
<comment type="subcellular location">
    <subcellularLocation>
        <location evidence="12 13">Cell membrane</location>
        <topology evidence="12 13">Multi-pass membrane protein</topology>
    </subcellularLocation>
    <subcellularLocation>
        <location evidence="1">Membrane</location>
        <topology evidence="1">Multi-pass membrane protein</topology>
    </subcellularLocation>
</comment>
<evidence type="ECO:0000256" key="13">
    <source>
        <dbReference type="RuleBase" id="RU003639"/>
    </source>
</evidence>
<keyword evidence="5 12" id="KW-0812">Transmembrane</keyword>
<evidence type="ECO:0000256" key="12">
    <source>
        <dbReference type="HAMAP-Rule" id="MF_01394"/>
    </source>
</evidence>
<protein>
    <recommendedName>
        <fullName evidence="12">NADH-quinone oxidoreductase subunit A</fullName>
        <ecNumber evidence="12">7.1.1.-</ecNumber>
    </recommendedName>
    <alternativeName>
        <fullName evidence="12">NADH dehydrogenase I subunit A</fullName>
    </alternativeName>
    <alternativeName>
        <fullName evidence="12">NDH-1 subunit A</fullName>
    </alternativeName>
    <alternativeName>
        <fullName evidence="12">NUO1</fullName>
    </alternativeName>
</protein>
<dbReference type="GO" id="GO:0048038">
    <property type="term" value="F:quinone binding"/>
    <property type="evidence" value="ECO:0007669"/>
    <property type="project" value="UniProtKB-KW"/>
</dbReference>
<dbReference type="Proteomes" id="UP000186308">
    <property type="component" value="Unassembled WGS sequence"/>
</dbReference>
<evidence type="ECO:0000256" key="1">
    <source>
        <dbReference type="ARBA" id="ARBA00004141"/>
    </source>
</evidence>
<dbReference type="GO" id="GO:0030964">
    <property type="term" value="C:NADH dehydrogenase complex"/>
    <property type="evidence" value="ECO:0007669"/>
    <property type="project" value="TreeGrafter"/>
</dbReference>
<keyword evidence="3 12" id="KW-0813">Transport</keyword>
<gene>
    <name evidence="12" type="primary">nuoA</name>
    <name evidence="14" type="ORF">SAMN05421828_101104</name>
</gene>
<dbReference type="GO" id="GO:0008137">
    <property type="term" value="F:NADH dehydrogenase (ubiquinone) activity"/>
    <property type="evidence" value="ECO:0007669"/>
    <property type="project" value="InterPro"/>
</dbReference>
<evidence type="ECO:0000256" key="7">
    <source>
        <dbReference type="ARBA" id="ARBA00022967"/>
    </source>
</evidence>
<comment type="catalytic activity">
    <reaction evidence="12 13">
        <text>a quinone + NADH + 5 H(+)(in) = a quinol + NAD(+) + 4 H(+)(out)</text>
        <dbReference type="Rhea" id="RHEA:57888"/>
        <dbReference type="ChEBI" id="CHEBI:15378"/>
        <dbReference type="ChEBI" id="CHEBI:24646"/>
        <dbReference type="ChEBI" id="CHEBI:57540"/>
        <dbReference type="ChEBI" id="CHEBI:57945"/>
        <dbReference type="ChEBI" id="CHEBI:132124"/>
    </reaction>
</comment>
<organism evidence="14 15">
    <name type="scientific">Acidiphilium rubrum</name>
    <dbReference type="NCBI Taxonomy" id="526"/>
    <lineage>
        <taxon>Bacteria</taxon>
        <taxon>Pseudomonadati</taxon>
        <taxon>Pseudomonadota</taxon>
        <taxon>Alphaproteobacteria</taxon>
        <taxon>Acetobacterales</taxon>
        <taxon>Acidocellaceae</taxon>
        <taxon>Acidiphilium</taxon>
    </lineage>
</organism>
<keyword evidence="15" id="KW-1185">Reference proteome</keyword>
<comment type="function">
    <text evidence="12">NDH-1 shuttles electrons from NADH, via FMN and iron-sulfur (Fe-S) centers, to quinones in the respiratory chain. The immediate electron acceptor for the enzyme in this species is believed to be ubiquinone. Couples the redox reaction to proton translocation (for every two electrons transferred, four hydrogen ions are translocated across the cytoplasmic membrane), and thus conserves the redox energy in a proton gradient.</text>
</comment>
<evidence type="ECO:0000256" key="10">
    <source>
        <dbReference type="ARBA" id="ARBA00023075"/>
    </source>
</evidence>
<evidence type="ECO:0000256" key="5">
    <source>
        <dbReference type="ARBA" id="ARBA00022692"/>
    </source>
</evidence>
<proteinExistence type="inferred from homology"/>
<dbReference type="EC" id="7.1.1.-" evidence="12"/>
<dbReference type="Gene3D" id="1.20.58.1610">
    <property type="entry name" value="NADH:ubiquinone/plastoquinone oxidoreductase, chain 3"/>
    <property type="match status" value="1"/>
</dbReference>
<keyword evidence="8 12" id="KW-1133">Transmembrane helix</keyword>
<dbReference type="GO" id="GO:0050136">
    <property type="term" value="F:NADH dehydrogenase (quinone) (non-electrogenic) activity"/>
    <property type="evidence" value="ECO:0007669"/>
    <property type="project" value="UniProtKB-UniRule"/>
</dbReference>
<feature type="transmembrane region" description="Helical" evidence="12">
    <location>
        <begin position="92"/>
        <end position="113"/>
    </location>
</feature>
<dbReference type="InterPro" id="IPR023043">
    <property type="entry name" value="NAD(P)H_OxRDtase_bac/plastid"/>
</dbReference>
<dbReference type="GO" id="GO:0005886">
    <property type="term" value="C:plasma membrane"/>
    <property type="evidence" value="ECO:0007669"/>
    <property type="project" value="UniProtKB-SubCell"/>
</dbReference>
<dbReference type="OrthoDB" id="9791970at2"/>
<dbReference type="InterPro" id="IPR038430">
    <property type="entry name" value="NDAH_ubi_oxred_su3_sf"/>
</dbReference>
<dbReference type="EMBL" id="FTNE01000001">
    <property type="protein sequence ID" value="SIQ05643.1"/>
    <property type="molecule type" value="Genomic_DNA"/>
</dbReference>
<dbReference type="Pfam" id="PF00507">
    <property type="entry name" value="Oxidored_q4"/>
    <property type="match status" value="1"/>
</dbReference>
<dbReference type="AlphaFoldDB" id="A0A8G2FEV0"/>
<dbReference type="PANTHER" id="PTHR11058:SF21">
    <property type="entry name" value="NADH-QUINONE OXIDOREDUCTASE SUBUNIT A"/>
    <property type="match status" value="1"/>
</dbReference>
<comment type="subunit">
    <text evidence="12">NDH-1 is composed of 14 different subunits. Subunits NuoA, H, J, K, L, M, N constitute the membrane sector of the complex.</text>
</comment>
<keyword evidence="7 12" id="KW-1278">Translocase</keyword>
<feature type="transmembrane region" description="Helical" evidence="12">
    <location>
        <begin position="12"/>
        <end position="32"/>
    </location>
</feature>
<comment type="caution">
    <text evidence="14">The sequence shown here is derived from an EMBL/GenBank/DDBJ whole genome shotgun (WGS) entry which is preliminary data.</text>
</comment>
<evidence type="ECO:0000313" key="14">
    <source>
        <dbReference type="EMBL" id="SIQ05643.1"/>
    </source>
</evidence>
<dbReference type="RefSeq" id="WP_051657280.1">
    <property type="nucleotide sequence ID" value="NZ_FTNE01000001.1"/>
</dbReference>
<keyword evidence="4 12" id="KW-1003">Cell membrane</keyword>
<keyword evidence="9 12" id="KW-0520">NAD</keyword>
<evidence type="ECO:0000256" key="8">
    <source>
        <dbReference type="ARBA" id="ARBA00022989"/>
    </source>
</evidence>
<keyword evidence="10 12" id="KW-0830">Ubiquinone</keyword>
<dbReference type="InterPro" id="IPR000440">
    <property type="entry name" value="NADH_UbQ/plastoQ_OxRdtase_su3"/>
</dbReference>
<evidence type="ECO:0000256" key="11">
    <source>
        <dbReference type="ARBA" id="ARBA00023136"/>
    </source>
</evidence>
<dbReference type="PANTHER" id="PTHR11058">
    <property type="entry name" value="NADH-UBIQUINONE OXIDOREDUCTASE CHAIN 3"/>
    <property type="match status" value="1"/>
</dbReference>
<keyword evidence="11 12" id="KW-0472">Membrane</keyword>
<evidence type="ECO:0000256" key="2">
    <source>
        <dbReference type="ARBA" id="ARBA00008472"/>
    </source>
</evidence>
<comment type="similarity">
    <text evidence="2 12 13">Belongs to the complex I subunit 3 family.</text>
</comment>
<sequence length="135" mass="15098">MTPTPQHFVGLGFYIIAIIAMTCVMVGGSYLLGPRKRGPADPHPFESGIMPIHDAKIRFPSQFYLVAMLFVIFDLEMVFVFAWAVAARRAGWPAYGGIMSFLALLLVALAYLWRSGALEWQPRSRRPLAARNRAL</sequence>
<feature type="transmembrane region" description="Helical" evidence="12">
    <location>
        <begin position="63"/>
        <end position="86"/>
    </location>
</feature>
<evidence type="ECO:0000256" key="3">
    <source>
        <dbReference type="ARBA" id="ARBA00022448"/>
    </source>
</evidence>
<reference evidence="14 15" key="1">
    <citation type="submission" date="2017-01" db="EMBL/GenBank/DDBJ databases">
        <authorList>
            <person name="Varghese N."/>
            <person name="Submissions S."/>
        </authorList>
    </citation>
    <scope>NUCLEOTIDE SEQUENCE [LARGE SCALE GENOMIC DNA]</scope>
    <source>
        <strain evidence="14 15">ATCC 35905</strain>
    </source>
</reference>
<evidence type="ECO:0000313" key="15">
    <source>
        <dbReference type="Proteomes" id="UP000186308"/>
    </source>
</evidence>
<dbReference type="HAMAP" id="MF_01394">
    <property type="entry name" value="NDH1_NuoA"/>
    <property type="match status" value="1"/>
</dbReference>
<evidence type="ECO:0000256" key="6">
    <source>
        <dbReference type="ARBA" id="ARBA00022719"/>
    </source>
</evidence>
<evidence type="ECO:0000256" key="9">
    <source>
        <dbReference type="ARBA" id="ARBA00023027"/>
    </source>
</evidence>
<keyword evidence="6 12" id="KW-0874">Quinone</keyword>